<gene>
    <name evidence="2" type="ORF">CLHUN_37760</name>
</gene>
<dbReference type="InterPro" id="IPR025139">
    <property type="entry name" value="DUF4062"/>
</dbReference>
<organism evidence="2 3">
    <name type="scientific">Ruminiclostridium hungatei</name>
    <name type="common">Clostridium hungatei</name>
    <dbReference type="NCBI Taxonomy" id="48256"/>
    <lineage>
        <taxon>Bacteria</taxon>
        <taxon>Bacillati</taxon>
        <taxon>Bacillota</taxon>
        <taxon>Clostridia</taxon>
        <taxon>Eubacteriales</taxon>
        <taxon>Oscillospiraceae</taxon>
        <taxon>Ruminiclostridium</taxon>
    </lineage>
</organism>
<name>A0A1V4SGF9_RUMHU</name>
<accession>A0A1V4SGF9</accession>
<evidence type="ECO:0000313" key="3">
    <source>
        <dbReference type="Proteomes" id="UP000191554"/>
    </source>
</evidence>
<keyword evidence="3" id="KW-1185">Reference proteome</keyword>
<reference evidence="2 3" key="1">
    <citation type="submission" date="2017-03" db="EMBL/GenBank/DDBJ databases">
        <title>Genome sequence of Clostridium hungatei DSM 14427.</title>
        <authorList>
            <person name="Poehlein A."/>
            <person name="Daniel R."/>
        </authorList>
    </citation>
    <scope>NUCLEOTIDE SEQUENCE [LARGE SCALE GENOMIC DNA]</scope>
    <source>
        <strain evidence="2 3">DSM 14427</strain>
    </source>
</reference>
<dbReference type="AlphaFoldDB" id="A0A1V4SGF9"/>
<sequence length="314" mass="35595">MANTIIKQHVPVFISSTYEDLIPYRDEVQRVLVRLEQIIKGMEYFGSSPESSLDVCLKQVRESKIFISIIGMRYGSINDDTGLSFSQLEYEEAIKNSIPTLIYIIDENHPIAPKYVDIGEKAKKLIDFKDYLKKKHTVSFFTTPNDLGEKISHDLVETLSSFWQIEAEQKDNTMIENDILSIIDRFRLRPAKYYGQEVQLRMRILEDLKGSTLKDELVLNLGLSLGDTVAVDVIVVDSKNKAINRPISLYADGENADWLENIAKGSIIEAKVRLSFCTIKEINKYDGGTILRNSTYLGFIVINGLSIEGQNKVG</sequence>
<evidence type="ECO:0000259" key="1">
    <source>
        <dbReference type="Pfam" id="PF13271"/>
    </source>
</evidence>
<dbReference type="OrthoDB" id="72299at2"/>
<dbReference type="Proteomes" id="UP000191554">
    <property type="component" value="Unassembled WGS sequence"/>
</dbReference>
<protein>
    <recommendedName>
        <fullName evidence="1">DUF4062 domain-containing protein</fullName>
    </recommendedName>
</protein>
<evidence type="ECO:0000313" key="2">
    <source>
        <dbReference type="EMBL" id="OPX42357.1"/>
    </source>
</evidence>
<dbReference type="Pfam" id="PF13271">
    <property type="entry name" value="DUF4062"/>
    <property type="match status" value="1"/>
</dbReference>
<proteinExistence type="predicted"/>
<dbReference type="RefSeq" id="WP_080066178.1">
    <property type="nucleotide sequence ID" value="NZ_MZGX01000030.1"/>
</dbReference>
<feature type="domain" description="DUF4062" evidence="1">
    <location>
        <begin position="12"/>
        <end position="93"/>
    </location>
</feature>
<comment type="caution">
    <text evidence="2">The sequence shown here is derived from an EMBL/GenBank/DDBJ whole genome shotgun (WGS) entry which is preliminary data.</text>
</comment>
<dbReference type="EMBL" id="MZGX01000030">
    <property type="protein sequence ID" value="OPX42357.1"/>
    <property type="molecule type" value="Genomic_DNA"/>
</dbReference>